<evidence type="ECO:0000313" key="2">
    <source>
        <dbReference type="Proteomes" id="UP001303046"/>
    </source>
</evidence>
<protein>
    <submittedName>
        <fullName evidence="1">Uncharacterized protein</fullName>
    </submittedName>
</protein>
<dbReference type="EMBL" id="JAVFWL010000006">
    <property type="protein sequence ID" value="KAK6761424.1"/>
    <property type="molecule type" value="Genomic_DNA"/>
</dbReference>
<name>A0ABR1EFH0_NECAM</name>
<evidence type="ECO:0000313" key="1">
    <source>
        <dbReference type="EMBL" id="KAK6761424.1"/>
    </source>
</evidence>
<sequence>MSRVIGRFPCPPTMIFLHEKRVTVKEASGGQQPGETIAIPFSFRSPSPNLHLSYVVPSALGLLQSNHVKFDTLCTFEKGTYVNDSRNEDVLSDLRFDRLSPVATQIFLHEKALAVGANQLSLQKLLTLLKRE</sequence>
<dbReference type="Proteomes" id="UP001303046">
    <property type="component" value="Unassembled WGS sequence"/>
</dbReference>
<proteinExistence type="predicted"/>
<organism evidence="1 2">
    <name type="scientific">Necator americanus</name>
    <name type="common">Human hookworm</name>
    <dbReference type="NCBI Taxonomy" id="51031"/>
    <lineage>
        <taxon>Eukaryota</taxon>
        <taxon>Metazoa</taxon>
        <taxon>Ecdysozoa</taxon>
        <taxon>Nematoda</taxon>
        <taxon>Chromadorea</taxon>
        <taxon>Rhabditida</taxon>
        <taxon>Rhabditina</taxon>
        <taxon>Rhabditomorpha</taxon>
        <taxon>Strongyloidea</taxon>
        <taxon>Ancylostomatidae</taxon>
        <taxon>Bunostominae</taxon>
        <taxon>Necator</taxon>
    </lineage>
</organism>
<accession>A0ABR1EFH0</accession>
<keyword evidence="2" id="KW-1185">Reference proteome</keyword>
<comment type="caution">
    <text evidence="1">The sequence shown here is derived from an EMBL/GenBank/DDBJ whole genome shotgun (WGS) entry which is preliminary data.</text>
</comment>
<reference evidence="1 2" key="1">
    <citation type="submission" date="2023-08" db="EMBL/GenBank/DDBJ databases">
        <title>A Necator americanus chromosomal reference genome.</title>
        <authorList>
            <person name="Ilik V."/>
            <person name="Petrzelkova K.J."/>
            <person name="Pardy F."/>
            <person name="Fuh T."/>
            <person name="Niatou-Singa F.S."/>
            <person name="Gouil Q."/>
            <person name="Baker L."/>
            <person name="Ritchie M.E."/>
            <person name="Jex A.R."/>
            <person name="Gazzola D."/>
            <person name="Li H."/>
            <person name="Toshio Fujiwara R."/>
            <person name="Zhan B."/>
            <person name="Aroian R.V."/>
            <person name="Pafco B."/>
            <person name="Schwarz E.M."/>
        </authorList>
    </citation>
    <scope>NUCLEOTIDE SEQUENCE [LARGE SCALE GENOMIC DNA]</scope>
    <source>
        <strain evidence="1 2">Aroian</strain>
        <tissue evidence="1">Whole animal</tissue>
    </source>
</reference>
<gene>
    <name evidence="1" type="primary">Necator_chrX.g22641</name>
    <name evidence="1" type="ORF">RB195_022478</name>
</gene>